<protein>
    <recommendedName>
        <fullName evidence="15">Polycystic kidney disease protein 1-like 2</fullName>
    </recommendedName>
</protein>
<feature type="region of interest" description="Disordered" evidence="8">
    <location>
        <begin position="680"/>
        <end position="799"/>
    </location>
</feature>
<dbReference type="PROSITE" id="PS51257">
    <property type="entry name" value="PROKAR_LIPOPROTEIN"/>
    <property type="match status" value="1"/>
</dbReference>
<evidence type="ECO:0000259" key="12">
    <source>
        <dbReference type="PROSITE" id="PS50221"/>
    </source>
</evidence>
<evidence type="ECO:0000256" key="2">
    <source>
        <dbReference type="ARBA" id="ARBA00007200"/>
    </source>
</evidence>
<dbReference type="Gene3D" id="3.10.100.10">
    <property type="entry name" value="Mannose-Binding Protein A, subunit A"/>
    <property type="match status" value="1"/>
</dbReference>
<comment type="caution">
    <text evidence="13">The sequence shown here is derived from an EMBL/GenBank/DDBJ whole genome shotgun (WGS) entry which is preliminary data.</text>
</comment>
<feature type="compositionally biased region" description="Polar residues" evidence="8">
    <location>
        <begin position="742"/>
        <end position="766"/>
    </location>
</feature>
<keyword evidence="4 9" id="KW-1133">Transmembrane helix</keyword>
<dbReference type="EMBL" id="JAUZQC010000013">
    <property type="protein sequence ID" value="KAK5861394.1"/>
    <property type="molecule type" value="Genomic_DNA"/>
</dbReference>
<dbReference type="PANTHER" id="PTHR10877">
    <property type="entry name" value="POLYCYSTIN FAMILY MEMBER"/>
    <property type="match status" value="1"/>
</dbReference>
<keyword evidence="14" id="KW-1185">Reference proteome</keyword>
<dbReference type="SUPFAM" id="SSF56436">
    <property type="entry name" value="C-type lectin-like"/>
    <property type="match status" value="1"/>
</dbReference>
<dbReference type="PROSITE" id="PS50221">
    <property type="entry name" value="GAIN_B"/>
    <property type="match status" value="1"/>
</dbReference>
<name>A0AAN7XJC8_ELEMC</name>
<gene>
    <name evidence="13" type="ORF">PBY51_022796</name>
</gene>
<dbReference type="Proteomes" id="UP001346869">
    <property type="component" value="Unassembled WGS sequence"/>
</dbReference>
<evidence type="ECO:0000256" key="1">
    <source>
        <dbReference type="ARBA" id="ARBA00004370"/>
    </source>
</evidence>
<feature type="transmembrane region" description="Helical" evidence="9">
    <location>
        <begin position="1562"/>
        <end position="1582"/>
    </location>
</feature>
<keyword evidence="10" id="KW-0732">Signal</keyword>
<dbReference type="PANTHER" id="PTHR10877:SF134">
    <property type="entry name" value="POLYCYSTIN-1-LIKE PROTEIN 2"/>
    <property type="match status" value="1"/>
</dbReference>
<dbReference type="Gene3D" id="2.60.220.50">
    <property type="match status" value="1"/>
</dbReference>
<dbReference type="InterPro" id="IPR036392">
    <property type="entry name" value="PLAT/LH2_dom_sf"/>
</dbReference>
<dbReference type="SMART" id="SM00308">
    <property type="entry name" value="LH2"/>
    <property type="match status" value="1"/>
</dbReference>
<dbReference type="InterPro" id="IPR051223">
    <property type="entry name" value="Polycystin"/>
</dbReference>
<dbReference type="InterPro" id="IPR000203">
    <property type="entry name" value="GPS"/>
</dbReference>
<sequence length="1798" mass="198627">MRWTIVHLLCLMTLSCMSCSEDKTPFTVSCPDYQRAFGGSCYEFVDLQHTFFSAQAWCEQRGGHLGFIPDEETQYFLQRLLNPKKDVWLGVAASLPTNLQYSPTAEARCNNREVCQLIANVVDLFGEPCPQMGSYLSVDYHCKDGLMLSVSTVAAVFDEVTIQVKWLLYPPQEKLSCKLGTGDGHVLYLPNSERLESSKVHIYTYPGTFVVEVECTSKGIHITAQSVITIQEPITMFGVIRCYAGKQSFHSTNCKALHGEPFQIQMELKAGTNVTYRMKRDNVLLSRSFVVRGNVPENITVSPEMIQQHGLGCHHLTLYASNMVTSSEVSMNMQVCVLEKVTGLQASVLTDGEDCLDSKDVTVAVTLEKGTPVLLRFYVTGNNRSYSETKELNAGRDIFHIGPPIQGSVQVKIRAWNAFSSIEVEVDTFAFCVLESVIKQHRYNDILLTPQKKHLRVARASKKIELIAIATPPVVIPTTITLSTSKQSEVDTNNIRYWWTCTEKSNPCGCDGEFEGLEYTIQGDCLPAPFQYYKYYFKDTDKGKQNKDAKKGESICITFTLPLNEPSWLSFTCIQGCNPVRENTDAIIKMTCSGKTCPTVLWNIQAPREKGDWPEEIKAIDDCYKDTYPLIETQNGNVEYTVNQEILEKAKKKKRNVTVVITSVDVNRIYKEIIIITSRTPERDDQNPDGTTAGNGDGATTPAGPASTSPVTISQSSRAPNNPNNPATAPTISPASKSPSTLSGPTITPVNPISPISSTTPYTNGPATKLPGTVGDNTATPTTANPSDTSPPTTYNTDNLKCSISPESGTILDAFDITCTTEIPCSDCQYCFKAQDGKHLLCSNNNEVKSVFLPLGNSSYNYTLIIKATAINSSYEANTTITAEVLDFTEDDSSSVDGLNAAVDNAMALLKKQGLLSGEYVGQIFSSVSKKLNSQSDEANQADRKKLREKMMAIITDTVKEVPIQTPEGIQVIARGLAALVQRGTELSSSAQENASILLADLSSYLLHMDVYQNGQNVNEMQAAASTIVEGASNILDFPSNKNVSDALLLALSNTQSALLACMDDNKGPTVIQQAHIALFVYRSTMRSLHTDSIHIPNSYGPSFSLPALPSNILSSDEPVGVGMLSMDKNPFSWNKGGNISGITAALSLTTTNGSSIAVENLSENIKILLPRPVGEQVNSSVLHLGNFSTMIIDVASADSTLVLKMVPSNDPLPFKILLGYMDFPTEINNVAMTEMPHDGATQEERYTWLLEPKDLKGNTGVHYLVVRPIVGPGIKSINATLTFTSISTACRFWDESKLDWSTDGCKVGVHSTHLVTECLCNHLTFFGSSFFVTPNLVDPSRTAELFASFAENPLVVCFVASLFGAYLLVIVWARRKDIKDTVKVKVTVLDDNYPMDEYRYLLSVSTGHRRKAATSSEVTITLMGSEGSSEPHHLTDSKKCVFERGAVDLFLLTTPFSLGDLQGIRLWHNNSGSHPAWYVGNVMVQDLQTEQKCYFLCNSWLALDIGDCSLDKVFPVSTEMDLKRFSNLFFMKTSKDFSDGHLWYSVINRPPSSNFTCVQRVSCCFTLLLCTMLTSVMFYGIPTDPSEQTMDMGLFEFTWQQFMIGVQSSLIMFPVNILIVSIFRNTRPRETFCCKRKTKKTDAERLFFSQTNTANMSVNVTLDTVIMNIKRVAQSLSKTMKSNIPCTESEFGPAQQVDINAVLSTVEQFIKMNNKTSDTAQPQLAVDGIQKKSNKTQYLYRQLCHIDKQLSMLGPSSFPNPHSYSRALQQVHGMKFFLEDQLFTFGFNNPEEPKLKK</sequence>
<reference evidence="13 14" key="2">
    <citation type="journal article" date="2023" name="Mol. Biol. Evol.">
        <title>Genomics of Secondarily Temperate Adaptation in the Only Non-Antarctic Icefish.</title>
        <authorList>
            <person name="Rivera-Colon A.G."/>
            <person name="Rayamajhi N."/>
            <person name="Minhas B.F."/>
            <person name="Madrigal G."/>
            <person name="Bilyk K.T."/>
            <person name="Yoon V."/>
            <person name="Hune M."/>
            <person name="Gregory S."/>
            <person name="Cheng C.H.C."/>
            <person name="Catchen J.M."/>
        </authorList>
    </citation>
    <scope>NUCLEOTIDE SEQUENCE [LARGE SCALE GENOMIC DNA]</scope>
    <source>
        <strain evidence="13">JMC-PN-2008</strain>
    </source>
</reference>
<organism evidence="13 14">
    <name type="scientific">Eleginops maclovinus</name>
    <name type="common">Patagonian blennie</name>
    <name type="synonym">Eleginus maclovinus</name>
    <dbReference type="NCBI Taxonomy" id="56733"/>
    <lineage>
        <taxon>Eukaryota</taxon>
        <taxon>Metazoa</taxon>
        <taxon>Chordata</taxon>
        <taxon>Craniata</taxon>
        <taxon>Vertebrata</taxon>
        <taxon>Euteleostomi</taxon>
        <taxon>Actinopterygii</taxon>
        <taxon>Neopterygii</taxon>
        <taxon>Teleostei</taxon>
        <taxon>Neoteleostei</taxon>
        <taxon>Acanthomorphata</taxon>
        <taxon>Eupercaria</taxon>
        <taxon>Perciformes</taxon>
        <taxon>Notothenioidei</taxon>
        <taxon>Eleginopidae</taxon>
        <taxon>Eleginops</taxon>
    </lineage>
</organism>
<dbReference type="InterPro" id="IPR042060">
    <property type="entry name" value="PLAT_polycystin1"/>
</dbReference>
<dbReference type="CDD" id="cd01752">
    <property type="entry name" value="PLAT_polycystin"/>
    <property type="match status" value="1"/>
</dbReference>
<dbReference type="InterPro" id="IPR001304">
    <property type="entry name" value="C-type_lectin-like"/>
</dbReference>
<evidence type="ECO:0000256" key="8">
    <source>
        <dbReference type="SAM" id="MobiDB-lite"/>
    </source>
</evidence>
<evidence type="ECO:0000256" key="9">
    <source>
        <dbReference type="SAM" id="Phobius"/>
    </source>
</evidence>
<comment type="similarity">
    <text evidence="2">Belongs to the polycystin family.</text>
</comment>
<proteinExistence type="inferred from homology"/>
<dbReference type="PROSITE" id="PS50095">
    <property type="entry name" value="PLAT"/>
    <property type="match status" value="1"/>
</dbReference>
<evidence type="ECO:0000256" key="7">
    <source>
        <dbReference type="PROSITE-ProRule" id="PRU00152"/>
    </source>
</evidence>
<dbReference type="InterPro" id="IPR016187">
    <property type="entry name" value="CTDL_fold"/>
</dbReference>
<evidence type="ECO:0000256" key="6">
    <source>
        <dbReference type="ARBA" id="ARBA00023157"/>
    </source>
</evidence>
<accession>A0AAN7XJC8</accession>
<dbReference type="InterPro" id="IPR001024">
    <property type="entry name" value="PLAT/LH2_dom"/>
</dbReference>
<dbReference type="InterPro" id="IPR046338">
    <property type="entry name" value="GAIN_dom_sf"/>
</dbReference>
<dbReference type="InterPro" id="IPR057244">
    <property type="entry name" value="GAIN_B"/>
</dbReference>
<comment type="subcellular location">
    <subcellularLocation>
        <location evidence="1">Membrane</location>
    </subcellularLocation>
</comment>
<evidence type="ECO:0000313" key="14">
    <source>
        <dbReference type="Proteomes" id="UP001346869"/>
    </source>
</evidence>
<dbReference type="FunFam" id="2.60.60.20:FF:000008">
    <property type="entry name" value="Polycystic kidney disease 1-like 2, isoform CRA_a"/>
    <property type="match status" value="1"/>
</dbReference>
<dbReference type="GO" id="GO:0005262">
    <property type="term" value="F:calcium channel activity"/>
    <property type="evidence" value="ECO:0007669"/>
    <property type="project" value="TreeGrafter"/>
</dbReference>
<keyword evidence="3 9" id="KW-0812">Transmembrane</keyword>
<dbReference type="SMART" id="SM00034">
    <property type="entry name" value="CLECT"/>
    <property type="match status" value="1"/>
</dbReference>
<feature type="transmembrane region" description="Helical" evidence="9">
    <location>
        <begin position="1602"/>
        <end position="1624"/>
    </location>
</feature>
<dbReference type="InterPro" id="IPR016186">
    <property type="entry name" value="C-type_lectin-like/link_sf"/>
</dbReference>
<comment type="caution">
    <text evidence="7">Lacks conserved residue(s) required for the propagation of feature annotation.</text>
</comment>
<feature type="transmembrane region" description="Helical" evidence="9">
    <location>
        <begin position="1354"/>
        <end position="1374"/>
    </location>
</feature>
<feature type="chain" id="PRO_5043025152" description="Polycystic kidney disease protein 1-like 2" evidence="10">
    <location>
        <begin position="20"/>
        <end position="1798"/>
    </location>
</feature>
<feature type="domain" description="GAIN-B" evidence="12">
    <location>
        <begin position="1191"/>
        <end position="1339"/>
    </location>
</feature>
<dbReference type="SMART" id="SM00303">
    <property type="entry name" value="GPS"/>
    <property type="match status" value="1"/>
</dbReference>
<evidence type="ECO:0000256" key="3">
    <source>
        <dbReference type="ARBA" id="ARBA00022692"/>
    </source>
</evidence>
<feature type="compositionally biased region" description="Low complexity" evidence="8">
    <location>
        <begin position="688"/>
        <end position="741"/>
    </location>
</feature>
<dbReference type="SUPFAM" id="SSF49723">
    <property type="entry name" value="Lipase/lipooxygenase domain (PLAT/LH2 domain)"/>
    <property type="match status" value="1"/>
</dbReference>
<evidence type="ECO:0000259" key="11">
    <source>
        <dbReference type="PROSITE" id="PS50095"/>
    </source>
</evidence>
<evidence type="ECO:0000256" key="10">
    <source>
        <dbReference type="SAM" id="SignalP"/>
    </source>
</evidence>
<dbReference type="Gene3D" id="2.60.60.20">
    <property type="entry name" value="PLAT/LH2 domain"/>
    <property type="match status" value="1"/>
</dbReference>
<evidence type="ECO:0008006" key="15">
    <source>
        <dbReference type="Google" id="ProtNLM"/>
    </source>
</evidence>
<evidence type="ECO:0000313" key="13">
    <source>
        <dbReference type="EMBL" id="KAK5861394.1"/>
    </source>
</evidence>
<keyword evidence="6" id="KW-1015">Disulfide bond</keyword>
<dbReference type="Pfam" id="PF01477">
    <property type="entry name" value="PLAT"/>
    <property type="match status" value="1"/>
</dbReference>
<reference evidence="13 14" key="1">
    <citation type="journal article" date="2023" name="Genes (Basel)">
        <title>Chromosome-Level Genome Assembly and Circadian Gene Repertoire of the Patagonia Blennie Eleginops maclovinus-The Closest Ancestral Proxy of Antarctic Cryonotothenioids.</title>
        <authorList>
            <person name="Cheng C.C."/>
            <person name="Rivera-Colon A.G."/>
            <person name="Minhas B.F."/>
            <person name="Wilson L."/>
            <person name="Rayamajhi N."/>
            <person name="Vargas-Chacoff L."/>
            <person name="Catchen J.M."/>
        </authorList>
    </citation>
    <scope>NUCLEOTIDE SEQUENCE [LARGE SCALE GENOMIC DNA]</scope>
    <source>
        <strain evidence="13">JMC-PN-2008</strain>
    </source>
</reference>
<dbReference type="GO" id="GO:0050982">
    <property type="term" value="P:detection of mechanical stimulus"/>
    <property type="evidence" value="ECO:0007669"/>
    <property type="project" value="TreeGrafter"/>
</dbReference>
<feature type="compositionally biased region" description="Polar residues" evidence="8">
    <location>
        <begin position="775"/>
        <end position="799"/>
    </location>
</feature>
<dbReference type="GO" id="GO:0016020">
    <property type="term" value="C:membrane"/>
    <property type="evidence" value="ECO:0007669"/>
    <property type="project" value="UniProtKB-SubCell"/>
</dbReference>
<keyword evidence="5 9" id="KW-0472">Membrane</keyword>
<feature type="domain" description="PLAT" evidence="11">
    <location>
        <begin position="1399"/>
        <end position="1516"/>
    </location>
</feature>
<dbReference type="Pfam" id="PF00059">
    <property type="entry name" value="Lectin_C"/>
    <property type="match status" value="1"/>
</dbReference>
<evidence type="ECO:0000256" key="5">
    <source>
        <dbReference type="ARBA" id="ARBA00023136"/>
    </source>
</evidence>
<feature type="signal peptide" evidence="10">
    <location>
        <begin position="1"/>
        <end position="19"/>
    </location>
</feature>
<dbReference type="Pfam" id="PF01825">
    <property type="entry name" value="GPS"/>
    <property type="match status" value="1"/>
</dbReference>
<evidence type="ECO:0000256" key="4">
    <source>
        <dbReference type="ARBA" id="ARBA00022989"/>
    </source>
</evidence>